<accession>A0ABP6RUF7</accession>
<keyword evidence="5 9" id="KW-0812">Transmembrane</keyword>
<evidence type="ECO:0000256" key="5">
    <source>
        <dbReference type="ARBA" id="ARBA00022692"/>
    </source>
</evidence>
<evidence type="ECO:0000256" key="1">
    <source>
        <dbReference type="ARBA" id="ARBA00004651"/>
    </source>
</evidence>
<dbReference type="CDD" id="cd06261">
    <property type="entry name" value="TM_PBP2"/>
    <property type="match status" value="1"/>
</dbReference>
<evidence type="ECO:0000256" key="7">
    <source>
        <dbReference type="ARBA" id="ARBA00022989"/>
    </source>
</evidence>
<dbReference type="InterPro" id="IPR000515">
    <property type="entry name" value="MetI-like"/>
</dbReference>
<gene>
    <name evidence="12" type="ORF">GCM10020366_45430</name>
</gene>
<dbReference type="InterPro" id="IPR010065">
    <property type="entry name" value="AA_ABC_transptr_permease_3TM"/>
</dbReference>
<dbReference type="EMBL" id="BAAAYK010000038">
    <property type="protein sequence ID" value="GAA3361451.1"/>
    <property type="molecule type" value="Genomic_DNA"/>
</dbReference>
<evidence type="ECO:0000259" key="11">
    <source>
        <dbReference type="PROSITE" id="PS50928"/>
    </source>
</evidence>
<dbReference type="Proteomes" id="UP001500483">
    <property type="component" value="Unassembled WGS sequence"/>
</dbReference>
<proteinExistence type="inferred from homology"/>
<dbReference type="NCBIfam" id="TIGR01726">
    <property type="entry name" value="HEQRo_perm_3TM"/>
    <property type="match status" value="1"/>
</dbReference>
<evidence type="ECO:0000256" key="2">
    <source>
        <dbReference type="ARBA" id="ARBA00010072"/>
    </source>
</evidence>
<evidence type="ECO:0000313" key="12">
    <source>
        <dbReference type="EMBL" id="GAA3361451.1"/>
    </source>
</evidence>
<organism evidence="12 13">
    <name type="scientific">Saccharopolyspora gregorii</name>
    <dbReference type="NCBI Taxonomy" id="33914"/>
    <lineage>
        <taxon>Bacteria</taxon>
        <taxon>Bacillati</taxon>
        <taxon>Actinomycetota</taxon>
        <taxon>Actinomycetes</taxon>
        <taxon>Pseudonocardiales</taxon>
        <taxon>Pseudonocardiaceae</taxon>
        <taxon>Saccharopolyspora</taxon>
    </lineage>
</organism>
<keyword evidence="3 9" id="KW-0813">Transport</keyword>
<reference evidence="13" key="1">
    <citation type="journal article" date="2019" name="Int. J. Syst. Evol. Microbiol.">
        <title>The Global Catalogue of Microorganisms (GCM) 10K type strain sequencing project: providing services to taxonomists for standard genome sequencing and annotation.</title>
        <authorList>
            <consortium name="The Broad Institute Genomics Platform"/>
            <consortium name="The Broad Institute Genome Sequencing Center for Infectious Disease"/>
            <person name="Wu L."/>
            <person name="Ma J."/>
        </authorList>
    </citation>
    <scope>NUCLEOTIDE SEQUENCE [LARGE SCALE GENOMIC DNA]</scope>
    <source>
        <strain evidence="13">JCM 9687</strain>
    </source>
</reference>
<dbReference type="SUPFAM" id="SSF161098">
    <property type="entry name" value="MetI-like"/>
    <property type="match status" value="1"/>
</dbReference>
<protein>
    <submittedName>
        <fullName evidence="12">Amino acid ABC transporter permease</fullName>
    </submittedName>
</protein>
<feature type="transmembrane region" description="Helical" evidence="9">
    <location>
        <begin position="208"/>
        <end position="234"/>
    </location>
</feature>
<keyword evidence="6" id="KW-0029">Amino-acid transport</keyword>
<keyword evidence="8 9" id="KW-0472">Membrane</keyword>
<evidence type="ECO:0000313" key="13">
    <source>
        <dbReference type="Proteomes" id="UP001500483"/>
    </source>
</evidence>
<dbReference type="Pfam" id="PF00528">
    <property type="entry name" value="BPD_transp_1"/>
    <property type="match status" value="1"/>
</dbReference>
<evidence type="ECO:0000256" key="10">
    <source>
        <dbReference type="SAM" id="MobiDB-lite"/>
    </source>
</evidence>
<feature type="domain" description="ABC transmembrane type-1" evidence="11">
    <location>
        <begin position="41"/>
        <end position="231"/>
    </location>
</feature>
<evidence type="ECO:0000256" key="6">
    <source>
        <dbReference type="ARBA" id="ARBA00022970"/>
    </source>
</evidence>
<feature type="region of interest" description="Disordered" evidence="10">
    <location>
        <begin position="1"/>
        <end position="20"/>
    </location>
</feature>
<evidence type="ECO:0000256" key="8">
    <source>
        <dbReference type="ARBA" id="ARBA00023136"/>
    </source>
</evidence>
<feature type="transmembrane region" description="Helical" evidence="9">
    <location>
        <begin position="77"/>
        <end position="97"/>
    </location>
</feature>
<sequence>MIASRCGAPSSGAPHRTSLSAEPERTVHVITDNLPLYLSGLLRTLQICLYAGLIALVLGTVIAAFRVAPLPPLRATGTSWVTVFRNCPLTVVLFFMAFGLPELGLNGSYFWFGTIGLALYTSAFVCEAIRSGINAVPPGQAEAARAIGLGFGQVLSLVVLPQAIRTVVPPLGNVFIAMIKNSAIVGAFGVGGDLFAVGDTLTSARGEAVLPVLIGVVLGYLVITIPAGLLLGALERKVAIAR</sequence>
<keyword evidence="13" id="KW-1185">Reference proteome</keyword>
<dbReference type="PANTHER" id="PTHR30614:SF37">
    <property type="entry name" value="AMINO-ACID ABC TRANSPORTER PERMEASE PROTEIN YHDX-RELATED"/>
    <property type="match status" value="1"/>
</dbReference>
<feature type="transmembrane region" description="Helical" evidence="9">
    <location>
        <begin position="146"/>
        <end position="164"/>
    </location>
</feature>
<dbReference type="PANTHER" id="PTHR30614">
    <property type="entry name" value="MEMBRANE COMPONENT OF AMINO ACID ABC TRANSPORTER"/>
    <property type="match status" value="1"/>
</dbReference>
<evidence type="ECO:0000256" key="9">
    <source>
        <dbReference type="RuleBase" id="RU363032"/>
    </source>
</evidence>
<evidence type="ECO:0000256" key="3">
    <source>
        <dbReference type="ARBA" id="ARBA00022448"/>
    </source>
</evidence>
<feature type="transmembrane region" description="Helical" evidence="9">
    <location>
        <begin position="109"/>
        <end position="126"/>
    </location>
</feature>
<feature type="transmembrane region" description="Helical" evidence="9">
    <location>
        <begin position="44"/>
        <end position="65"/>
    </location>
</feature>
<comment type="caution">
    <text evidence="12">The sequence shown here is derived from an EMBL/GenBank/DDBJ whole genome shotgun (WGS) entry which is preliminary data.</text>
</comment>
<name>A0ABP6RUF7_9PSEU</name>
<dbReference type="InterPro" id="IPR043429">
    <property type="entry name" value="ArtM/GltK/GlnP/TcyL/YhdX-like"/>
</dbReference>
<evidence type="ECO:0000256" key="4">
    <source>
        <dbReference type="ARBA" id="ARBA00022475"/>
    </source>
</evidence>
<keyword evidence="4" id="KW-1003">Cell membrane</keyword>
<dbReference type="InterPro" id="IPR035906">
    <property type="entry name" value="MetI-like_sf"/>
</dbReference>
<keyword evidence="7 9" id="KW-1133">Transmembrane helix</keyword>
<comment type="subcellular location">
    <subcellularLocation>
        <location evidence="1 9">Cell membrane</location>
        <topology evidence="1 9">Multi-pass membrane protein</topology>
    </subcellularLocation>
</comment>
<comment type="similarity">
    <text evidence="2">Belongs to the binding-protein-dependent transport system permease family. HisMQ subfamily.</text>
</comment>
<dbReference type="Gene3D" id="1.10.3720.10">
    <property type="entry name" value="MetI-like"/>
    <property type="match status" value="1"/>
</dbReference>
<dbReference type="PROSITE" id="PS50928">
    <property type="entry name" value="ABC_TM1"/>
    <property type="match status" value="1"/>
</dbReference>